<dbReference type="RefSeq" id="WP_343859446.1">
    <property type="nucleotide sequence ID" value="NZ_BAAAFD010000005.1"/>
</dbReference>
<accession>A0ABP3WUA3</accession>
<evidence type="ECO:0000259" key="1">
    <source>
        <dbReference type="Pfam" id="PF01973"/>
    </source>
</evidence>
<dbReference type="Proteomes" id="UP001500359">
    <property type="component" value="Unassembled WGS sequence"/>
</dbReference>
<proteinExistence type="predicted"/>
<evidence type="ECO:0000313" key="4">
    <source>
        <dbReference type="Proteomes" id="UP001500359"/>
    </source>
</evidence>
<dbReference type="Pfam" id="PF01973">
    <property type="entry name" value="MptE-like"/>
    <property type="match status" value="1"/>
</dbReference>
<name>A0ABP3WUA3_9ALTE</name>
<dbReference type="Gene3D" id="3.90.1480.10">
    <property type="entry name" value="Alpha-2,3-sialyltransferase"/>
    <property type="match status" value="1"/>
</dbReference>
<organism evidence="3 4">
    <name type="scientific">Aliiglaciecola litoralis</name>
    <dbReference type="NCBI Taxonomy" id="582857"/>
    <lineage>
        <taxon>Bacteria</taxon>
        <taxon>Pseudomonadati</taxon>
        <taxon>Pseudomonadota</taxon>
        <taxon>Gammaproteobacteria</taxon>
        <taxon>Alteromonadales</taxon>
        <taxon>Alteromonadaceae</taxon>
        <taxon>Aliiglaciecola</taxon>
    </lineage>
</organism>
<reference evidence="4" key="1">
    <citation type="journal article" date="2019" name="Int. J. Syst. Evol. Microbiol.">
        <title>The Global Catalogue of Microorganisms (GCM) 10K type strain sequencing project: providing services to taxonomists for standard genome sequencing and annotation.</title>
        <authorList>
            <consortium name="The Broad Institute Genomics Platform"/>
            <consortium name="The Broad Institute Genome Sequencing Center for Infectious Disease"/>
            <person name="Wu L."/>
            <person name="Ma J."/>
        </authorList>
    </citation>
    <scope>NUCLEOTIDE SEQUENCE [LARGE SCALE GENOMIC DNA]</scope>
    <source>
        <strain evidence="4">JCM 15896</strain>
    </source>
</reference>
<protein>
    <recommendedName>
        <fullName evidence="5">DUF115 domain-containing protein</fullName>
    </recommendedName>
</protein>
<feature type="domain" description="Glycosyltransferase subfamily 4-like N-terminal" evidence="2">
    <location>
        <begin position="454"/>
        <end position="564"/>
    </location>
</feature>
<evidence type="ECO:0008006" key="5">
    <source>
        <dbReference type="Google" id="ProtNLM"/>
    </source>
</evidence>
<dbReference type="EMBL" id="BAAAFD010000005">
    <property type="protein sequence ID" value="GAA0856805.1"/>
    <property type="molecule type" value="Genomic_DNA"/>
</dbReference>
<keyword evidence="4" id="KW-1185">Reference proteome</keyword>
<gene>
    <name evidence="3" type="ORF">GCM10009114_20090</name>
</gene>
<evidence type="ECO:0000259" key="2">
    <source>
        <dbReference type="Pfam" id="PF13439"/>
    </source>
</evidence>
<dbReference type="InterPro" id="IPR002826">
    <property type="entry name" value="MptE-like"/>
</dbReference>
<dbReference type="InterPro" id="IPR028098">
    <property type="entry name" value="Glyco_trans_4-like_N"/>
</dbReference>
<evidence type="ECO:0000313" key="3">
    <source>
        <dbReference type="EMBL" id="GAA0856805.1"/>
    </source>
</evidence>
<sequence>MLDVQVFKKLLEEGKTQEAIEFCQRMRETKPHLSFYQFWLDKLNGTTKNHTNNSSQLIVTRQQNIEPALSIPKSLSPDFKNFQYRELPGRELTYPETISEMESEKLKLVKSFPFNGDIYLPTNKIPLSEQVIGLKKVAELVKPDNRAISKNRFEKLKERIKQTGKKRVFILGNGPSLKQTDLSLLKDEITIGFNGIFLHDTFTPTIYVVEDHLVAEDRASEIAKYNCPVKIFPSYLGYCVPVQENTIFLNHLPRRSFPVDTDFSDDVGEISYTGGTVTYTGMQIAASLGFDEIYLIGVDASYKVENVDRSTDYGTGVLCSKSDDVNHFDSRYFGKGYRWHDPNVNTMLQAYRKVRNYAKIKGIKVANATIGGELDVFPRVDLYSLFEHSKVYPKTAVIDFTHIDWLCATGIVKKNMFDGWAKHSLFHVHGQHPDFVSAYQKIPNDCYAANADKSSVFASLRCLLEYNPDVLYTRPTHDRPALSIIQMIMPVILNKPFVIHYMDDWLAKIEMNQGPEISLVYEKLMKFLFAKAAKVLTISQKMADYLHTAFNVEQERLQVVHNYIQEQGALALPKDKNCKVVRYFGGMEPDMSLSSIINVAKAIEDISSAETPVRFEIYTGQNYIDRFAKDFDKFKHTSISRQHDNYQVYLALLESSDLNVLCYNFDEKSKVYLKYSMANKLPETIGANVPFLAIGSKEIGTITYLLEEKYPFVIAEHNSGSVQSQINNILFNKESATEQYFESLNSLKEEFSAARNQYGFQNTLRKVSQNSIVYYTQADVKQIKQLSAQLFELLGTRKQKYKSLKVLDTLLDLNELQRTELVNLMQSHGVDWQFKQDQQKIEKLVRKEKHSAQERLEMVAFLMTSLEHERFNTINANILKLIVK</sequence>
<comment type="caution">
    <text evidence="3">The sequence shown here is derived from an EMBL/GenBank/DDBJ whole genome shotgun (WGS) entry which is preliminary data.</text>
</comment>
<dbReference type="Pfam" id="PF13439">
    <property type="entry name" value="Glyco_transf_4"/>
    <property type="match status" value="1"/>
</dbReference>
<dbReference type="SUPFAM" id="SSF53756">
    <property type="entry name" value="UDP-Glycosyltransferase/glycogen phosphorylase"/>
    <property type="match status" value="1"/>
</dbReference>
<feature type="domain" description="6-hydroxymethylpterin diphosphokinase MptE-like" evidence="1">
    <location>
        <begin position="150"/>
        <end position="303"/>
    </location>
</feature>
<dbReference type="Gene3D" id="3.40.50.2000">
    <property type="entry name" value="Glycogen Phosphorylase B"/>
    <property type="match status" value="1"/>
</dbReference>